<dbReference type="EMBL" id="FNOP01000002">
    <property type="protein sequence ID" value="SDW51040.1"/>
    <property type="molecule type" value="Genomic_DNA"/>
</dbReference>
<evidence type="ECO:0000313" key="2">
    <source>
        <dbReference type="EMBL" id="SDW51040.1"/>
    </source>
</evidence>
<feature type="region of interest" description="Disordered" evidence="1">
    <location>
        <begin position="30"/>
        <end position="54"/>
    </location>
</feature>
<organism evidence="2 3">
    <name type="scientific">Acidaminococcus fermentans</name>
    <dbReference type="NCBI Taxonomy" id="905"/>
    <lineage>
        <taxon>Bacteria</taxon>
        <taxon>Bacillati</taxon>
        <taxon>Bacillota</taxon>
        <taxon>Negativicutes</taxon>
        <taxon>Acidaminococcales</taxon>
        <taxon>Acidaminococcaceae</taxon>
        <taxon>Acidaminococcus</taxon>
    </lineage>
</organism>
<evidence type="ECO:0008006" key="4">
    <source>
        <dbReference type="Google" id="ProtNLM"/>
    </source>
</evidence>
<dbReference type="AlphaFoldDB" id="A0A1H2U4P2"/>
<dbReference type="Proteomes" id="UP000182379">
    <property type="component" value="Unassembled WGS sequence"/>
</dbReference>
<gene>
    <name evidence="2" type="ORF">SAMN05216495_102101</name>
</gene>
<sequence>MYRPQSVEEIQTALKKIFAPIFEAALKGELENHPGYPTNGTNPEKSGNSRNGYSMKTMSQRDIASTIEDIYGFSISHEQISHITDCILDEVYEG</sequence>
<comment type="caution">
    <text evidence="2">The sequence shown here is derived from an EMBL/GenBank/DDBJ whole genome shotgun (WGS) entry which is preliminary data.</text>
</comment>
<evidence type="ECO:0000256" key="1">
    <source>
        <dbReference type="SAM" id="MobiDB-lite"/>
    </source>
</evidence>
<accession>A0A1H2U4P2</accession>
<name>A0A1H2U4P2_ACIFE</name>
<feature type="compositionally biased region" description="Polar residues" evidence="1">
    <location>
        <begin position="38"/>
        <end position="54"/>
    </location>
</feature>
<reference evidence="2 3" key="1">
    <citation type="submission" date="2016-10" db="EMBL/GenBank/DDBJ databases">
        <authorList>
            <person name="Varghese N."/>
            <person name="Submissions S."/>
        </authorList>
    </citation>
    <scope>NUCLEOTIDE SEQUENCE [LARGE SCALE GENOMIC DNA]</scope>
    <source>
        <strain evidence="2 3">WCC6</strain>
    </source>
</reference>
<protein>
    <recommendedName>
        <fullName evidence="4">Transposase</fullName>
    </recommendedName>
</protein>
<evidence type="ECO:0000313" key="3">
    <source>
        <dbReference type="Proteomes" id="UP000182379"/>
    </source>
</evidence>
<proteinExistence type="predicted"/>